<dbReference type="AlphaFoldDB" id="A0A7D4PXA6"/>
<dbReference type="InterPro" id="IPR036514">
    <property type="entry name" value="SGNH_hydro_sf"/>
</dbReference>
<evidence type="ECO:0000313" key="2">
    <source>
        <dbReference type="EMBL" id="QKJ33148.1"/>
    </source>
</evidence>
<dbReference type="PANTHER" id="PTHR30383:SF5">
    <property type="entry name" value="SGNH HYDROLASE-TYPE ESTERASE DOMAIN-CONTAINING PROTEIN"/>
    <property type="match status" value="1"/>
</dbReference>
<dbReference type="KEGG" id="mmab:HQ865_12980"/>
<reference evidence="2 3" key="1">
    <citation type="submission" date="2020-05" db="EMBL/GenBank/DDBJ databases">
        <title>Mucilaginibacter mali sp. nov.</title>
        <authorList>
            <person name="Kim H.S."/>
            <person name="Lee K.C."/>
            <person name="Suh M.K."/>
            <person name="Kim J.-S."/>
            <person name="Han K.-I."/>
            <person name="Eom M.K."/>
            <person name="Shin Y.K."/>
            <person name="Lee J.-S."/>
        </authorList>
    </citation>
    <scope>NUCLEOTIDE SEQUENCE [LARGE SCALE GENOMIC DNA]</scope>
    <source>
        <strain evidence="2 3">G2-14</strain>
    </source>
</reference>
<dbReference type="EMBL" id="CP054139">
    <property type="protein sequence ID" value="QKJ33148.1"/>
    <property type="molecule type" value="Genomic_DNA"/>
</dbReference>
<evidence type="ECO:0000259" key="1">
    <source>
        <dbReference type="Pfam" id="PF13472"/>
    </source>
</evidence>
<keyword evidence="3" id="KW-1185">Reference proteome</keyword>
<dbReference type="InterPro" id="IPR013830">
    <property type="entry name" value="SGNH_hydro"/>
</dbReference>
<dbReference type="InterPro" id="IPR051532">
    <property type="entry name" value="Ester_Hydrolysis_Enzymes"/>
</dbReference>
<feature type="domain" description="SGNH hydrolase-type esterase" evidence="1">
    <location>
        <begin position="29"/>
        <end position="189"/>
    </location>
</feature>
<accession>A0A7D4PXA6</accession>
<sequence length="201" mass="22433">MDSTYRPKITPDSIASFKAHPVGSDNIVFLGNSITARCNWAKLFNNPLIKGRGISGDLTFGVLERMDEIIAGHPKKVFILIGINDISRNVPDSIIERNHRKMVAKIRAGSPETQIYFCTLLPVNPVFGKFPNHYGKDGHILAVNAAIRKLKAKNVNIVDLYPNFLDSENHLKAEYCVDGLHPNDAGYQVWVKVFEKGGYLK</sequence>
<organism evidence="2 3">
    <name type="scientific">Mucilaginibacter mali</name>
    <dbReference type="NCBI Taxonomy" id="2740462"/>
    <lineage>
        <taxon>Bacteria</taxon>
        <taxon>Pseudomonadati</taxon>
        <taxon>Bacteroidota</taxon>
        <taxon>Sphingobacteriia</taxon>
        <taxon>Sphingobacteriales</taxon>
        <taxon>Sphingobacteriaceae</taxon>
        <taxon>Mucilaginibacter</taxon>
    </lineage>
</organism>
<dbReference type="Proteomes" id="UP000505355">
    <property type="component" value="Chromosome"/>
</dbReference>
<evidence type="ECO:0000313" key="3">
    <source>
        <dbReference type="Proteomes" id="UP000505355"/>
    </source>
</evidence>
<dbReference type="SUPFAM" id="SSF52266">
    <property type="entry name" value="SGNH hydrolase"/>
    <property type="match status" value="1"/>
</dbReference>
<proteinExistence type="predicted"/>
<dbReference type="GO" id="GO:0004622">
    <property type="term" value="F:phosphatidylcholine lysophospholipase activity"/>
    <property type="evidence" value="ECO:0007669"/>
    <property type="project" value="TreeGrafter"/>
</dbReference>
<name>A0A7D4PXA6_9SPHI</name>
<protein>
    <submittedName>
        <fullName evidence="2">Sialate O-acetylesterase</fullName>
    </submittedName>
</protein>
<gene>
    <name evidence="2" type="ORF">HQ865_12980</name>
</gene>
<dbReference type="PANTHER" id="PTHR30383">
    <property type="entry name" value="THIOESTERASE 1/PROTEASE 1/LYSOPHOSPHOLIPASE L1"/>
    <property type="match status" value="1"/>
</dbReference>
<dbReference type="Pfam" id="PF13472">
    <property type="entry name" value="Lipase_GDSL_2"/>
    <property type="match status" value="1"/>
</dbReference>
<dbReference type="Gene3D" id="3.40.50.1110">
    <property type="entry name" value="SGNH hydrolase"/>
    <property type="match status" value="1"/>
</dbReference>